<dbReference type="RefSeq" id="WP_179941716.1">
    <property type="nucleotide sequence ID" value="NZ_JACBYF010000018.1"/>
</dbReference>
<dbReference type="InterPro" id="IPR034904">
    <property type="entry name" value="FSCA_dom_sf"/>
</dbReference>
<evidence type="ECO:0000256" key="1">
    <source>
        <dbReference type="ARBA" id="ARBA00006420"/>
    </source>
</evidence>
<name>A0ABX2SZX3_9BACL</name>
<evidence type="ECO:0000259" key="3">
    <source>
        <dbReference type="Pfam" id="PF01106"/>
    </source>
</evidence>
<organism evidence="4 5">
    <name type="scientific">Gemelliphila palaticanis</name>
    <dbReference type="NCBI Taxonomy" id="81950"/>
    <lineage>
        <taxon>Bacteria</taxon>
        <taxon>Bacillati</taxon>
        <taxon>Bacillota</taxon>
        <taxon>Bacilli</taxon>
        <taxon>Bacillales</taxon>
        <taxon>Gemellaceae</taxon>
        <taxon>Gemelliphila</taxon>
    </lineage>
</organism>
<accession>A0ABX2SZX3</accession>
<proteinExistence type="inferred from homology"/>
<dbReference type="PANTHER" id="PTHR11178:SF25">
    <property type="entry name" value="NIFU-LIKE PROTEIN 3, CHLOROPLASTIC"/>
    <property type="match status" value="1"/>
</dbReference>
<keyword evidence="5" id="KW-1185">Reference proteome</keyword>
<comment type="function">
    <text evidence="2">May be involved in the formation or repair of [Fe-S] clusters present in iron-sulfur proteins.</text>
</comment>
<sequence length="85" mass="9535">MNNKNDIVTNKIKIELDKLRPKLISDGGDIEFINFNNGVAKVRLLGECSTCQMAHLTMEHAIEAKIVSKIPEVKKVINVNLSFIK</sequence>
<dbReference type="Proteomes" id="UP000531840">
    <property type="component" value="Unassembled WGS sequence"/>
</dbReference>
<dbReference type="SUPFAM" id="SSF117916">
    <property type="entry name" value="Fe-S cluster assembly (FSCA) domain-like"/>
    <property type="match status" value="1"/>
</dbReference>
<evidence type="ECO:0000313" key="5">
    <source>
        <dbReference type="Proteomes" id="UP000531840"/>
    </source>
</evidence>
<dbReference type="EMBL" id="JACBYF010000018">
    <property type="protein sequence ID" value="NYS47933.1"/>
    <property type="molecule type" value="Genomic_DNA"/>
</dbReference>
<feature type="domain" description="NIF system FeS cluster assembly NifU C-terminal" evidence="3">
    <location>
        <begin position="16"/>
        <end position="77"/>
    </location>
</feature>
<dbReference type="Pfam" id="PF01106">
    <property type="entry name" value="NifU"/>
    <property type="match status" value="1"/>
</dbReference>
<dbReference type="PANTHER" id="PTHR11178">
    <property type="entry name" value="IRON-SULFUR CLUSTER SCAFFOLD PROTEIN NFU-RELATED"/>
    <property type="match status" value="1"/>
</dbReference>
<comment type="similarity">
    <text evidence="1">Belongs to the NifU family.</text>
</comment>
<gene>
    <name evidence="4" type="ORF">HZY85_07090</name>
</gene>
<protein>
    <submittedName>
        <fullName evidence="4">NifU family protein</fullName>
    </submittedName>
</protein>
<comment type="caution">
    <text evidence="4">The sequence shown here is derived from an EMBL/GenBank/DDBJ whole genome shotgun (WGS) entry which is preliminary data.</text>
</comment>
<dbReference type="Gene3D" id="3.30.300.130">
    <property type="entry name" value="Fe-S cluster assembly (FSCA)"/>
    <property type="match status" value="1"/>
</dbReference>
<reference evidence="4 5" key="1">
    <citation type="submission" date="2020-07" db="EMBL/GenBank/DDBJ databases">
        <title>MOT database genomes.</title>
        <authorList>
            <person name="Joseph S."/>
            <person name="Aduse-Opoku J."/>
            <person name="Hashim A."/>
            <person name="Wade W."/>
            <person name="Curtis M."/>
        </authorList>
    </citation>
    <scope>NUCLEOTIDE SEQUENCE [LARGE SCALE GENOMIC DNA]</scope>
    <source>
        <strain evidence="4 5">CIP 106318</strain>
    </source>
</reference>
<evidence type="ECO:0000256" key="2">
    <source>
        <dbReference type="ARBA" id="ARBA00049958"/>
    </source>
</evidence>
<dbReference type="InterPro" id="IPR001075">
    <property type="entry name" value="NIF_FeS_clus_asmbl_NifU_C"/>
</dbReference>
<evidence type="ECO:0000313" key="4">
    <source>
        <dbReference type="EMBL" id="NYS47933.1"/>
    </source>
</evidence>